<sequence length="216" mass="24261">MPASEPSKTLYRIDECPDLMADGCVSDEYGNLVFLSVWARDTAIQEFLARLTLGHDEQGLEECHVITEQAGAIPIVIGNVDRLEKRFTRAYRRTLFGSMVHLWLFDRRCIRPDKTHASAMALLPHDSHRRLDHLWALVQDTCPLPLLPHWRETVLELLRTQAMLTRLPQALGPLEGYRLAIDVPALTQTLGDLIRAGALGTAAVEPVSRVPLRRAA</sequence>
<evidence type="ECO:0000313" key="2">
    <source>
        <dbReference type="Proteomes" id="UP000198844"/>
    </source>
</evidence>
<dbReference type="RefSeq" id="WP_093633423.1">
    <property type="nucleotide sequence ID" value="NZ_FPBH01000003.1"/>
</dbReference>
<dbReference type="Proteomes" id="UP000198844">
    <property type="component" value="Unassembled WGS sequence"/>
</dbReference>
<organism evidence="1 2">
    <name type="scientific">Paraburkholderia aspalathi</name>
    <dbReference type="NCBI Taxonomy" id="1324617"/>
    <lineage>
        <taxon>Bacteria</taxon>
        <taxon>Pseudomonadati</taxon>
        <taxon>Pseudomonadota</taxon>
        <taxon>Betaproteobacteria</taxon>
        <taxon>Burkholderiales</taxon>
        <taxon>Burkholderiaceae</taxon>
        <taxon>Paraburkholderia</taxon>
    </lineage>
</organism>
<dbReference type="AlphaFoldDB" id="A0A1I7A9J9"/>
<protein>
    <submittedName>
        <fullName evidence="1">Uncharacterized protein</fullName>
    </submittedName>
</protein>
<accession>A0A1I7A9J9</accession>
<evidence type="ECO:0000313" key="1">
    <source>
        <dbReference type="EMBL" id="SFT71603.1"/>
    </source>
</evidence>
<gene>
    <name evidence="1" type="ORF">SAMN05192563_1003198</name>
</gene>
<name>A0A1I7A9J9_9BURK</name>
<proteinExistence type="predicted"/>
<dbReference type="OrthoDB" id="5563425at2"/>
<dbReference type="EMBL" id="FPBH01000003">
    <property type="protein sequence ID" value="SFT71603.1"/>
    <property type="molecule type" value="Genomic_DNA"/>
</dbReference>
<reference evidence="1 2" key="1">
    <citation type="submission" date="2016-10" db="EMBL/GenBank/DDBJ databases">
        <authorList>
            <person name="de Groot N.N."/>
        </authorList>
    </citation>
    <scope>NUCLEOTIDE SEQUENCE [LARGE SCALE GENOMIC DNA]</scope>
    <source>
        <strain evidence="1 2">LMG 27731</strain>
    </source>
</reference>